<protein>
    <recommendedName>
        <fullName evidence="1">Guanylate cyclase domain-containing protein</fullName>
    </recommendedName>
</protein>
<accession>A0A6P0CHY7</accession>
<evidence type="ECO:0000313" key="3">
    <source>
        <dbReference type="Proteomes" id="UP000468591"/>
    </source>
</evidence>
<sequence>MPNDLKIKALLTWLASGAPPQTDYDETIAEFSRRLKSAGVEADVVALYQTPKNPLVGGRRFLWYPEKGLKVKEFSHEHMQSAFFLGGVVNLAQELAKPIRYRVGMSAEFDAHPGSKPLIEGGYTEYALLPLIAINEVNSVLAVGVKRQGGLPDEQFEICRRVAAPLARVVESRVLLEGFSSLLATFLGRDAGSRVASGMVRRGDADMIRAVILFTDIVEFTEKSNSLETSEIVSMLNRYFEALEQPILKNGGEILKLMGDGMLAIFPTPDDLTSEEGAALSALSAVEDARVVLAEDQISFRAAFHVGEVHYGNIGGLTRLDFTAIGPAVNLASRLCDAASKEGMRAACSEAFARLVPDRTSRIGALEFKGFKELQKVYSVG</sequence>
<dbReference type="InterPro" id="IPR001054">
    <property type="entry name" value="A/G_cyclase"/>
</dbReference>
<evidence type="ECO:0000313" key="2">
    <source>
        <dbReference type="EMBL" id="NEK24938.1"/>
    </source>
</evidence>
<dbReference type="EMBL" id="JAABNT010000028">
    <property type="protein sequence ID" value="NEK24938.1"/>
    <property type="molecule type" value="Genomic_DNA"/>
</dbReference>
<gene>
    <name evidence="2" type="ORF">GV827_21440</name>
</gene>
<dbReference type="AlphaFoldDB" id="A0A6P0CHY7"/>
<dbReference type="Pfam" id="PF00211">
    <property type="entry name" value="Guanylate_cyc"/>
    <property type="match status" value="1"/>
</dbReference>
<comment type="caution">
    <text evidence="2">The sequence shown here is derived from an EMBL/GenBank/DDBJ whole genome shotgun (WGS) entry which is preliminary data.</text>
</comment>
<dbReference type="InterPro" id="IPR029787">
    <property type="entry name" value="Nucleotide_cyclase"/>
</dbReference>
<dbReference type="SMART" id="SM00044">
    <property type="entry name" value="CYCc"/>
    <property type="match status" value="1"/>
</dbReference>
<proteinExistence type="predicted"/>
<reference evidence="2 3" key="1">
    <citation type="submission" date="2020-01" db="EMBL/GenBank/DDBJ databases">
        <title>Sulfitobacter sediminilitoris sp. nov., isolated from a tidal flat.</title>
        <authorList>
            <person name="Park S."/>
            <person name="Yoon J.-H."/>
        </authorList>
    </citation>
    <scope>NUCLEOTIDE SEQUENCE [LARGE SCALE GENOMIC DNA]</scope>
    <source>
        <strain evidence="2 3">JBTF-M27</strain>
    </source>
</reference>
<organism evidence="2 3">
    <name type="scientific">Sulfitobacter sediminilitoris</name>
    <dbReference type="NCBI Taxonomy" id="2698830"/>
    <lineage>
        <taxon>Bacteria</taxon>
        <taxon>Pseudomonadati</taxon>
        <taxon>Pseudomonadota</taxon>
        <taxon>Alphaproteobacteria</taxon>
        <taxon>Rhodobacterales</taxon>
        <taxon>Roseobacteraceae</taxon>
        <taxon>Sulfitobacter</taxon>
    </lineage>
</organism>
<dbReference type="SUPFAM" id="SSF55073">
    <property type="entry name" value="Nucleotide cyclase"/>
    <property type="match status" value="1"/>
</dbReference>
<keyword evidence="3" id="KW-1185">Reference proteome</keyword>
<dbReference type="PROSITE" id="PS50125">
    <property type="entry name" value="GUANYLATE_CYCLASE_2"/>
    <property type="match status" value="1"/>
</dbReference>
<dbReference type="Proteomes" id="UP000468591">
    <property type="component" value="Unassembled WGS sequence"/>
</dbReference>
<dbReference type="RefSeq" id="WP_164356057.1">
    <property type="nucleotide sequence ID" value="NZ_JAABNT010000028.1"/>
</dbReference>
<evidence type="ECO:0000259" key="1">
    <source>
        <dbReference type="PROSITE" id="PS50125"/>
    </source>
</evidence>
<dbReference type="GO" id="GO:0004016">
    <property type="term" value="F:adenylate cyclase activity"/>
    <property type="evidence" value="ECO:0007669"/>
    <property type="project" value="UniProtKB-ARBA"/>
</dbReference>
<name>A0A6P0CHY7_9RHOB</name>
<dbReference type="CDD" id="cd07302">
    <property type="entry name" value="CHD"/>
    <property type="match status" value="1"/>
</dbReference>
<dbReference type="Gene3D" id="3.30.70.1230">
    <property type="entry name" value="Nucleotide cyclase"/>
    <property type="match status" value="1"/>
</dbReference>
<feature type="domain" description="Guanylate cyclase" evidence="1">
    <location>
        <begin position="211"/>
        <end position="336"/>
    </location>
</feature>
<dbReference type="InterPro" id="IPR050697">
    <property type="entry name" value="Adenylyl/Guanylyl_Cyclase_3/4"/>
</dbReference>
<dbReference type="PANTHER" id="PTHR43081">
    <property type="entry name" value="ADENYLATE CYCLASE, TERMINAL-DIFFERENTIATION SPECIFIC-RELATED"/>
    <property type="match status" value="1"/>
</dbReference>
<dbReference type="PANTHER" id="PTHR43081:SF11">
    <property type="entry name" value="BLR2264 PROTEIN"/>
    <property type="match status" value="1"/>
</dbReference>
<dbReference type="GO" id="GO:0035556">
    <property type="term" value="P:intracellular signal transduction"/>
    <property type="evidence" value="ECO:0007669"/>
    <property type="project" value="InterPro"/>
</dbReference>
<dbReference type="GO" id="GO:0006171">
    <property type="term" value="P:cAMP biosynthetic process"/>
    <property type="evidence" value="ECO:0007669"/>
    <property type="project" value="TreeGrafter"/>
</dbReference>